<proteinExistence type="inferred from homology"/>
<name>A0A291GSD6_9MICO</name>
<evidence type="ECO:0000256" key="3">
    <source>
        <dbReference type="ARBA" id="ARBA00022801"/>
    </source>
</evidence>
<dbReference type="PANTHER" id="PTHR45953">
    <property type="entry name" value="IDURONATE 2-SULFATASE"/>
    <property type="match status" value="1"/>
</dbReference>
<feature type="region of interest" description="Disordered" evidence="4">
    <location>
        <begin position="1"/>
        <end position="54"/>
    </location>
</feature>
<dbReference type="SUPFAM" id="SSF53649">
    <property type="entry name" value="Alkaline phosphatase-like"/>
    <property type="match status" value="1"/>
</dbReference>
<evidence type="ECO:0000259" key="5">
    <source>
        <dbReference type="Pfam" id="PF00884"/>
    </source>
</evidence>
<protein>
    <submittedName>
        <fullName evidence="6">Sulfatase</fullName>
    </submittedName>
</protein>
<evidence type="ECO:0000313" key="7">
    <source>
        <dbReference type="Proteomes" id="UP000218165"/>
    </source>
</evidence>
<dbReference type="GO" id="GO:0008484">
    <property type="term" value="F:sulfuric ester hydrolase activity"/>
    <property type="evidence" value="ECO:0007669"/>
    <property type="project" value="TreeGrafter"/>
</dbReference>
<keyword evidence="3" id="KW-0378">Hydrolase</keyword>
<dbReference type="KEGG" id="brz:CFK38_16610"/>
<comment type="similarity">
    <text evidence="1">Belongs to the sulfatase family.</text>
</comment>
<dbReference type="PROSITE" id="PS00523">
    <property type="entry name" value="SULFATASE_1"/>
    <property type="match status" value="1"/>
</dbReference>
<keyword evidence="7" id="KW-1185">Reference proteome</keyword>
<dbReference type="Gene3D" id="3.40.720.10">
    <property type="entry name" value="Alkaline Phosphatase, subunit A"/>
    <property type="match status" value="1"/>
</dbReference>
<dbReference type="PANTHER" id="PTHR45953:SF1">
    <property type="entry name" value="IDURONATE 2-SULFATASE"/>
    <property type="match status" value="1"/>
</dbReference>
<dbReference type="GO" id="GO:0046872">
    <property type="term" value="F:metal ion binding"/>
    <property type="evidence" value="ECO:0007669"/>
    <property type="project" value="UniProtKB-KW"/>
</dbReference>
<evidence type="ECO:0000256" key="4">
    <source>
        <dbReference type="SAM" id="MobiDB-lite"/>
    </source>
</evidence>
<organism evidence="6 7">
    <name type="scientific">Brachybacterium vulturis</name>
    <dbReference type="NCBI Taxonomy" id="2017484"/>
    <lineage>
        <taxon>Bacteria</taxon>
        <taxon>Bacillati</taxon>
        <taxon>Actinomycetota</taxon>
        <taxon>Actinomycetes</taxon>
        <taxon>Micrococcales</taxon>
        <taxon>Dermabacteraceae</taxon>
        <taxon>Brachybacterium</taxon>
    </lineage>
</organism>
<accession>A0A291GSD6</accession>
<feature type="domain" description="Sulfatase N-terminal" evidence="5">
    <location>
        <begin position="55"/>
        <end position="418"/>
    </location>
</feature>
<evidence type="ECO:0000256" key="1">
    <source>
        <dbReference type="ARBA" id="ARBA00008779"/>
    </source>
</evidence>
<feature type="region of interest" description="Disordered" evidence="4">
    <location>
        <begin position="539"/>
        <end position="571"/>
    </location>
</feature>
<sequence>MADRHERLLQGERQDRGRARRTGGLLPLRSVHQGGGVTRPDPVQEAARPGTTGPRNVLFLLTDQHRADTLGCYGNPLARTPHLDALAASGTRFERWYTPTAICTPARASVLTGAAPFRHRVLANFERNVGYQEDLPEGSFTFSRALREAGYRCALLGKWHAGTEKLRADYGFDGAELPGWHNPVDHPDYLAYLEERGLPPYEISDQMRGTLPNGGPGNLLAARLHQPLEATFEHYLADRAIEQLRTYASTQSADGTPFYLALHFFGPHLPYVVPDEYFDLVDPEQIELPASIQETFAGKPPVQANYSAHWTFDTMSEAASRKLIAVYQGYVTLIDEQIGRVLAEMEALGLTDSTAVMFSSDHGEFTGSHRLHDKGPAMYEDIYRTAGIIRVPGAPAGQVRSEFVSLLDTTATVLDWCGLDPAPAVDSRSLLPLVRGEEVAWDEAIVCEFHGHHFPHPQRMLRTERYKLVVNPESVNELYDLELDPHELHNRYEHPEMRAVRERMLRDLYHRLRDRGDNFFHWMTSMYDIGRVDYDPSMSGLDEGTHRASGTDADPAAQPPSRGRAADPGKG</sequence>
<evidence type="ECO:0000256" key="2">
    <source>
        <dbReference type="ARBA" id="ARBA00022723"/>
    </source>
</evidence>
<dbReference type="Pfam" id="PF00884">
    <property type="entry name" value="Sulfatase"/>
    <property type="match status" value="1"/>
</dbReference>
<feature type="compositionally biased region" description="Basic and acidic residues" evidence="4">
    <location>
        <begin position="1"/>
        <end position="17"/>
    </location>
</feature>
<reference evidence="7" key="1">
    <citation type="submission" date="2017-09" db="EMBL/GenBank/DDBJ databases">
        <title>Brachybacterium sp. VM2412.</title>
        <authorList>
            <person name="Tak E.J."/>
            <person name="Bae J.-W."/>
        </authorList>
    </citation>
    <scope>NUCLEOTIDE SEQUENCE [LARGE SCALE GENOMIC DNA]</scope>
    <source>
        <strain evidence="7">VM2412</strain>
    </source>
</reference>
<dbReference type="GO" id="GO:0005737">
    <property type="term" value="C:cytoplasm"/>
    <property type="evidence" value="ECO:0007669"/>
    <property type="project" value="TreeGrafter"/>
</dbReference>
<evidence type="ECO:0000313" key="6">
    <source>
        <dbReference type="EMBL" id="ATG52962.1"/>
    </source>
</evidence>
<dbReference type="CDD" id="cd16033">
    <property type="entry name" value="sulfatase_like"/>
    <property type="match status" value="1"/>
</dbReference>
<dbReference type="EMBL" id="CP023563">
    <property type="protein sequence ID" value="ATG52962.1"/>
    <property type="molecule type" value="Genomic_DNA"/>
</dbReference>
<gene>
    <name evidence="6" type="ORF">CFK38_16610</name>
</gene>
<dbReference type="Proteomes" id="UP000218165">
    <property type="component" value="Chromosome"/>
</dbReference>
<dbReference type="OrthoDB" id="9777306at2"/>
<dbReference type="InterPro" id="IPR024607">
    <property type="entry name" value="Sulfatase_CS"/>
</dbReference>
<keyword evidence="2" id="KW-0479">Metal-binding</keyword>
<dbReference type="InterPro" id="IPR000917">
    <property type="entry name" value="Sulfatase_N"/>
</dbReference>
<dbReference type="InterPro" id="IPR017850">
    <property type="entry name" value="Alkaline_phosphatase_core_sf"/>
</dbReference>
<dbReference type="AlphaFoldDB" id="A0A291GSD6"/>